<reference evidence="9" key="1">
    <citation type="submission" date="2018-08" db="EMBL/GenBank/DDBJ databases">
        <title>A genome reference for cultivated species of the human gut microbiota.</title>
        <authorList>
            <person name="Zou Y."/>
            <person name="Xue W."/>
            <person name="Luo G."/>
        </authorList>
    </citation>
    <scope>NUCLEOTIDE SEQUENCE [LARGE SCALE GENOMIC DNA]</scope>
    <source>
        <strain evidence="9">TF05-5AC</strain>
    </source>
</reference>
<dbReference type="InterPro" id="IPR050250">
    <property type="entry name" value="Macrolide_Exporter_MacB"/>
</dbReference>
<protein>
    <submittedName>
        <fullName evidence="9">ABC transporter permease</fullName>
    </submittedName>
</protein>
<proteinExistence type="inferred from homology"/>
<organism evidence="9 10">
    <name type="scientific">Eisenbergiella massiliensis</name>
    <dbReference type="NCBI Taxonomy" id="1720294"/>
    <lineage>
        <taxon>Bacteria</taxon>
        <taxon>Bacillati</taxon>
        <taxon>Bacillota</taxon>
        <taxon>Clostridia</taxon>
        <taxon>Lachnospirales</taxon>
        <taxon>Lachnospiraceae</taxon>
        <taxon>Eisenbergiella</taxon>
    </lineage>
</organism>
<dbReference type="EMBL" id="QVLV01000004">
    <property type="protein sequence ID" value="RGE62540.1"/>
    <property type="molecule type" value="Genomic_DNA"/>
</dbReference>
<evidence type="ECO:0000256" key="1">
    <source>
        <dbReference type="ARBA" id="ARBA00004651"/>
    </source>
</evidence>
<keyword evidence="5 7" id="KW-0472">Membrane</keyword>
<evidence type="ECO:0000256" key="2">
    <source>
        <dbReference type="ARBA" id="ARBA00022475"/>
    </source>
</evidence>
<dbReference type="PANTHER" id="PTHR30572">
    <property type="entry name" value="MEMBRANE COMPONENT OF TRANSPORTER-RELATED"/>
    <property type="match status" value="1"/>
</dbReference>
<sequence length="669" mass="73637">MNVIAKLSLSQVKKNKSRTFWAIAAIVLATALTTCVCSLVASGNVMLISFLGEDYGMYAGAYKSLLLIPAFFLGAIIFIMAVVVISNVFRISAGERISQFGTLKCVGATGRQIIKSVLYESIFLSVLGIPIGILAGLCLTRGGVGVINLFLDELNALSHIMIKDIYFELKFVISWPSILISAFISLITVSISAWLPARKAAKSSAIDSVRGSGEVRIRKDGKRKGINRLTDSLIQKTFGFEGVLAKKNISRNKRNFKATVITLMIGIIMFIVLGSLNGLAGGLEKILYYATSHTVTADYQSARTRRVNENTGRWESIYPAPIDSTLGNSITKELEKYDGGDVYGMGQDYDTYVAKLPAAYLSADMLRVNELAGQDSYELDVEIIVLDDQHYREVCKRAGVSEGAVILLNHLSYNDKGYLKDITPYSGQLQRIRLFTADGSSREVEIQAQLLKDEIPTELFYPKTNPVRLIVPGATVRGYSWMNAPRDTTGYIEYANSVLAEHFPNQENADYMESGFSARVYMTRDYVRVMNIAIVLVIDFLYCFTVFLMLIGFTNVVSTLSTNVLMRAREFAVLMSIGMTLEGLEKMLALESILCSLRAIILGPPIGLALTYLINLPIRSMFPIPYRIPAGPMLICSAAVLVITLVITKAATLKLRNQNLIETIRAGGI</sequence>
<dbReference type="GO" id="GO:0022857">
    <property type="term" value="F:transmembrane transporter activity"/>
    <property type="evidence" value="ECO:0007669"/>
    <property type="project" value="TreeGrafter"/>
</dbReference>
<evidence type="ECO:0000256" key="3">
    <source>
        <dbReference type="ARBA" id="ARBA00022692"/>
    </source>
</evidence>
<evidence type="ECO:0000313" key="9">
    <source>
        <dbReference type="EMBL" id="RGE62540.1"/>
    </source>
</evidence>
<feature type="domain" description="ABC3 transporter permease C-terminal" evidence="8">
    <location>
        <begin position="543"/>
        <end position="659"/>
    </location>
</feature>
<dbReference type="AlphaFoldDB" id="A0A3E3I806"/>
<evidence type="ECO:0000259" key="8">
    <source>
        <dbReference type="Pfam" id="PF02687"/>
    </source>
</evidence>
<gene>
    <name evidence="9" type="ORF">DXC51_08065</name>
</gene>
<evidence type="ECO:0000256" key="4">
    <source>
        <dbReference type="ARBA" id="ARBA00022989"/>
    </source>
</evidence>
<dbReference type="Pfam" id="PF02687">
    <property type="entry name" value="FtsX"/>
    <property type="match status" value="2"/>
</dbReference>
<feature type="transmembrane region" description="Helical" evidence="7">
    <location>
        <begin position="171"/>
        <end position="195"/>
    </location>
</feature>
<keyword evidence="3 7" id="KW-0812">Transmembrane</keyword>
<dbReference type="GeneID" id="97986833"/>
<keyword evidence="2" id="KW-1003">Cell membrane</keyword>
<feature type="transmembrane region" description="Helical" evidence="7">
    <location>
        <begin position="122"/>
        <end position="151"/>
    </location>
</feature>
<keyword evidence="4 7" id="KW-1133">Transmembrane helix</keyword>
<feature type="transmembrane region" description="Helical" evidence="7">
    <location>
        <begin position="20"/>
        <end position="46"/>
    </location>
</feature>
<feature type="transmembrane region" description="Helical" evidence="7">
    <location>
        <begin position="626"/>
        <end position="647"/>
    </location>
</feature>
<dbReference type="Proteomes" id="UP000260812">
    <property type="component" value="Unassembled WGS sequence"/>
</dbReference>
<feature type="transmembrane region" description="Helical" evidence="7">
    <location>
        <begin position="593"/>
        <end position="614"/>
    </location>
</feature>
<comment type="subcellular location">
    <subcellularLocation>
        <location evidence="1">Cell membrane</location>
        <topology evidence="1">Multi-pass membrane protein</topology>
    </subcellularLocation>
</comment>
<dbReference type="PANTHER" id="PTHR30572:SF4">
    <property type="entry name" value="ABC TRANSPORTER PERMEASE YTRF"/>
    <property type="match status" value="1"/>
</dbReference>
<dbReference type="InterPro" id="IPR003838">
    <property type="entry name" value="ABC3_permease_C"/>
</dbReference>
<accession>A0A3E3I806</accession>
<evidence type="ECO:0000256" key="6">
    <source>
        <dbReference type="ARBA" id="ARBA00038076"/>
    </source>
</evidence>
<feature type="domain" description="ABC3 transporter permease C-terminal" evidence="8">
    <location>
        <begin position="72"/>
        <end position="204"/>
    </location>
</feature>
<evidence type="ECO:0000313" key="10">
    <source>
        <dbReference type="Proteomes" id="UP000260812"/>
    </source>
</evidence>
<evidence type="ECO:0000256" key="7">
    <source>
        <dbReference type="SAM" id="Phobius"/>
    </source>
</evidence>
<name>A0A3E3I806_9FIRM</name>
<feature type="transmembrane region" description="Helical" evidence="7">
    <location>
        <begin position="66"/>
        <end position="89"/>
    </location>
</feature>
<evidence type="ECO:0000256" key="5">
    <source>
        <dbReference type="ARBA" id="ARBA00023136"/>
    </source>
</evidence>
<feature type="transmembrane region" description="Helical" evidence="7">
    <location>
        <begin position="529"/>
        <end position="552"/>
    </location>
</feature>
<dbReference type="GO" id="GO:0005886">
    <property type="term" value="C:plasma membrane"/>
    <property type="evidence" value="ECO:0007669"/>
    <property type="project" value="UniProtKB-SubCell"/>
</dbReference>
<comment type="caution">
    <text evidence="9">The sequence shown here is derived from an EMBL/GenBank/DDBJ whole genome shotgun (WGS) entry which is preliminary data.</text>
</comment>
<dbReference type="RefSeq" id="WP_117544254.1">
    <property type="nucleotide sequence ID" value="NZ_JBKUNB010000045.1"/>
</dbReference>
<keyword evidence="10" id="KW-1185">Reference proteome</keyword>
<feature type="transmembrane region" description="Helical" evidence="7">
    <location>
        <begin position="256"/>
        <end position="280"/>
    </location>
</feature>
<comment type="similarity">
    <text evidence="6">Belongs to the ABC-4 integral membrane protein family.</text>
</comment>